<reference evidence="2 3" key="1">
    <citation type="submission" date="2015-10" db="EMBL/GenBank/DDBJ databases">
        <title>Full genome of DAOMC 229536 Phialocephala scopiformis, a fungal endophyte of spruce producing the potent anti-insectan compound rugulosin.</title>
        <authorList>
            <consortium name="DOE Joint Genome Institute"/>
            <person name="Walker A.K."/>
            <person name="Frasz S.L."/>
            <person name="Seifert K.A."/>
            <person name="Miller J.D."/>
            <person name="Mondo S.J."/>
            <person name="Labutti K."/>
            <person name="Lipzen A."/>
            <person name="Dockter R."/>
            <person name="Kennedy M."/>
            <person name="Grigoriev I.V."/>
            <person name="Spatafora J.W."/>
        </authorList>
    </citation>
    <scope>NUCLEOTIDE SEQUENCE [LARGE SCALE GENOMIC DNA]</scope>
    <source>
        <strain evidence="2 3">CBS 120377</strain>
    </source>
</reference>
<dbReference type="GeneID" id="28830260"/>
<name>A0A194WSN8_MOLSC</name>
<organism evidence="2 3">
    <name type="scientific">Mollisia scopiformis</name>
    <name type="common">Conifer needle endophyte fungus</name>
    <name type="synonym">Phialocephala scopiformis</name>
    <dbReference type="NCBI Taxonomy" id="149040"/>
    <lineage>
        <taxon>Eukaryota</taxon>
        <taxon>Fungi</taxon>
        <taxon>Dikarya</taxon>
        <taxon>Ascomycota</taxon>
        <taxon>Pezizomycotina</taxon>
        <taxon>Leotiomycetes</taxon>
        <taxon>Helotiales</taxon>
        <taxon>Mollisiaceae</taxon>
        <taxon>Mollisia</taxon>
    </lineage>
</organism>
<dbReference type="Proteomes" id="UP000070700">
    <property type="component" value="Unassembled WGS sequence"/>
</dbReference>
<dbReference type="OrthoDB" id="192148at2759"/>
<proteinExistence type="predicted"/>
<protein>
    <recommendedName>
        <fullName evidence="1">CHAT domain-containing protein</fullName>
    </recommendedName>
</protein>
<dbReference type="InterPro" id="IPR024983">
    <property type="entry name" value="CHAT_dom"/>
</dbReference>
<dbReference type="KEGG" id="psco:LY89DRAFT_739943"/>
<evidence type="ECO:0000313" key="2">
    <source>
        <dbReference type="EMBL" id="KUJ10973.1"/>
    </source>
</evidence>
<accession>A0A194WSN8</accession>
<keyword evidence="3" id="KW-1185">Reference proteome</keyword>
<sequence>MASAINFGNNNAGFQAGIINGPVNTQFHHYIPTAVSPQASTNILIMSSDPRNTDRLRLGTERRELEDALRDTRYGKSFNLYDIWSCRVRDITRVLDRYEPNILHFSGHGSNSAIFFERDDGEAIAVDKNALGALLRTQKGLDLAILNACYSRDQAQAIADAVGYAVGMEGAIDDEEAIEFSREFYRALGDGRSFEDAFERAQLAVGLTSNLRLHLLKRTQN</sequence>
<evidence type="ECO:0000313" key="3">
    <source>
        <dbReference type="Proteomes" id="UP000070700"/>
    </source>
</evidence>
<dbReference type="EMBL" id="KQ947428">
    <property type="protein sequence ID" value="KUJ10973.1"/>
    <property type="molecule type" value="Genomic_DNA"/>
</dbReference>
<dbReference type="InParanoid" id="A0A194WSN8"/>
<dbReference type="Pfam" id="PF12770">
    <property type="entry name" value="CHAT"/>
    <property type="match status" value="1"/>
</dbReference>
<gene>
    <name evidence="2" type="ORF">LY89DRAFT_739943</name>
</gene>
<dbReference type="AlphaFoldDB" id="A0A194WSN8"/>
<dbReference type="RefSeq" id="XP_018065328.1">
    <property type="nucleotide sequence ID" value="XM_018220534.1"/>
</dbReference>
<feature type="domain" description="CHAT" evidence="1">
    <location>
        <begin position="87"/>
        <end position="205"/>
    </location>
</feature>
<evidence type="ECO:0000259" key="1">
    <source>
        <dbReference type="Pfam" id="PF12770"/>
    </source>
</evidence>